<proteinExistence type="predicted"/>
<protein>
    <recommendedName>
        <fullName evidence="4">Lipoprotein</fullName>
    </recommendedName>
</protein>
<keyword evidence="3" id="KW-1185">Reference proteome</keyword>
<evidence type="ECO:0008006" key="4">
    <source>
        <dbReference type="Google" id="ProtNLM"/>
    </source>
</evidence>
<gene>
    <name evidence="2" type="ORF">GCM10023224_15070</name>
</gene>
<keyword evidence="1" id="KW-0732">Signal</keyword>
<dbReference type="EMBL" id="BAABIK010000006">
    <property type="protein sequence ID" value="GAA4935340.1"/>
    <property type="molecule type" value="Genomic_DNA"/>
</dbReference>
<comment type="caution">
    <text evidence="2">The sequence shown here is derived from an EMBL/GenBank/DDBJ whole genome shotgun (WGS) entry which is preliminary data.</text>
</comment>
<dbReference type="RefSeq" id="WP_345555980.1">
    <property type="nucleotide sequence ID" value="NZ_BAABIK010000006.1"/>
</dbReference>
<evidence type="ECO:0000313" key="2">
    <source>
        <dbReference type="EMBL" id="GAA4935340.1"/>
    </source>
</evidence>
<accession>A0ABP9GB98</accession>
<dbReference type="Proteomes" id="UP001499993">
    <property type="component" value="Unassembled WGS sequence"/>
</dbReference>
<evidence type="ECO:0000256" key="1">
    <source>
        <dbReference type="SAM" id="SignalP"/>
    </source>
</evidence>
<organism evidence="2 3">
    <name type="scientific">Streptomonospora halophila</name>
    <dbReference type="NCBI Taxonomy" id="427369"/>
    <lineage>
        <taxon>Bacteria</taxon>
        <taxon>Bacillati</taxon>
        <taxon>Actinomycetota</taxon>
        <taxon>Actinomycetes</taxon>
        <taxon>Streptosporangiales</taxon>
        <taxon>Nocardiopsidaceae</taxon>
        <taxon>Streptomonospora</taxon>
    </lineage>
</organism>
<reference evidence="3" key="1">
    <citation type="journal article" date="2019" name="Int. J. Syst. Evol. Microbiol.">
        <title>The Global Catalogue of Microorganisms (GCM) 10K type strain sequencing project: providing services to taxonomists for standard genome sequencing and annotation.</title>
        <authorList>
            <consortium name="The Broad Institute Genomics Platform"/>
            <consortium name="The Broad Institute Genome Sequencing Center for Infectious Disease"/>
            <person name="Wu L."/>
            <person name="Ma J."/>
        </authorList>
    </citation>
    <scope>NUCLEOTIDE SEQUENCE [LARGE SCALE GENOMIC DNA]</scope>
    <source>
        <strain evidence="3">JCM 18123</strain>
    </source>
</reference>
<evidence type="ECO:0000313" key="3">
    <source>
        <dbReference type="Proteomes" id="UP001499993"/>
    </source>
</evidence>
<feature type="signal peptide" evidence="1">
    <location>
        <begin position="1"/>
        <end position="31"/>
    </location>
</feature>
<feature type="chain" id="PRO_5045435020" description="Lipoprotein" evidence="1">
    <location>
        <begin position="32"/>
        <end position="237"/>
    </location>
</feature>
<name>A0ABP9GB98_9ACTN</name>
<sequence>MEHPLPARRATTAALAVLALAAATACGGAQGDDSEGGDARAGEAQRLHKAQLVQFEKAKVVPQRSETGTYSELSTTKQTDKLRKTAELDKPQCMDAANQWADLPEVRKAPTSLATFARGDDTITHTLIAVPEETAEEVVSASPPEGCDSYKATMKDGSTTSYRLKEVDMEQIADGSRAFAVETAIGGEKVWLYSLVYRNGGYLGTTTALGPNSEDDYRDTVAAFTREAVEREDRLLA</sequence>